<feature type="compositionally biased region" description="Low complexity" evidence="2">
    <location>
        <begin position="84"/>
        <end position="104"/>
    </location>
</feature>
<dbReference type="GO" id="GO:0009507">
    <property type="term" value="C:chloroplast"/>
    <property type="evidence" value="ECO:0007669"/>
    <property type="project" value="TreeGrafter"/>
</dbReference>
<dbReference type="PANTHER" id="PTHR36764:SF1">
    <property type="entry name" value="TRNA (ILE)-LYSIDINE SYNTHASE"/>
    <property type="match status" value="1"/>
</dbReference>
<dbReference type="PaxDb" id="65489-OBART05G07630.1"/>
<name>A0A0D3G4M5_9ORYZ</name>
<dbReference type="STRING" id="65489.A0A0D3G4M5"/>
<dbReference type="AlphaFoldDB" id="A0A0D3G4M5"/>
<dbReference type="Proteomes" id="UP000026960">
    <property type="component" value="Chromosome 5"/>
</dbReference>
<reference evidence="3" key="2">
    <citation type="submission" date="2015-03" db="UniProtKB">
        <authorList>
            <consortium name="EnsemblPlants"/>
        </authorList>
    </citation>
    <scope>IDENTIFICATION</scope>
</reference>
<feature type="compositionally biased region" description="Acidic residues" evidence="2">
    <location>
        <begin position="105"/>
        <end position="137"/>
    </location>
</feature>
<evidence type="ECO:0000256" key="1">
    <source>
        <dbReference type="SAM" id="Coils"/>
    </source>
</evidence>
<dbReference type="Gramene" id="OBART05G07630.1">
    <property type="protein sequence ID" value="OBART05G07630.1"/>
    <property type="gene ID" value="OBART05G07630"/>
</dbReference>
<proteinExistence type="predicted"/>
<feature type="compositionally biased region" description="Polar residues" evidence="2">
    <location>
        <begin position="299"/>
        <end position="333"/>
    </location>
</feature>
<evidence type="ECO:0000313" key="3">
    <source>
        <dbReference type="EnsemblPlants" id="OBART05G07630.1"/>
    </source>
</evidence>
<dbReference type="PANTHER" id="PTHR36764">
    <property type="entry name" value="TRNA (ILE)-LYSIDINE SYNTHASE"/>
    <property type="match status" value="1"/>
</dbReference>
<evidence type="ECO:0000313" key="4">
    <source>
        <dbReference type="Proteomes" id="UP000026960"/>
    </source>
</evidence>
<sequence length="384" mass="41148">MRCVTDTEAERRERDLAASSAAALRRTVAGTRAGMVSSISMYRGNLHRAGADTDHRWPAPRPTITPSRFRSLLRSRTLSLARLDGAARADSAASSSTSRLADGDAGVDEEEQDEEGMEMEEEEEEQEQEQEEEDGQDEQQPQEAGEEQDEGAVEDADMDDAGEVLVGGEDAHGNGDAQEGQGESEGFDPNPEGSCLDVIEERKKELSDKLDTLNKKKHDLVQMLKQILNAEEEIRMRTMQASLRTTVPQPSENAADGSSISRLVPRMTVDVNFSDVAGESEAGSNQGTPGRPLHHVHSISPSTASFARSPFGSLQHNSGHTPRSPATFSTASPSRFAATGNQGHPIGHPSISLPGINFVASSPSPAASGGSSSVFRDYRPPNST</sequence>
<organism evidence="3">
    <name type="scientific">Oryza barthii</name>
    <dbReference type="NCBI Taxonomy" id="65489"/>
    <lineage>
        <taxon>Eukaryota</taxon>
        <taxon>Viridiplantae</taxon>
        <taxon>Streptophyta</taxon>
        <taxon>Embryophyta</taxon>
        <taxon>Tracheophyta</taxon>
        <taxon>Spermatophyta</taxon>
        <taxon>Magnoliopsida</taxon>
        <taxon>Liliopsida</taxon>
        <taxon>Poales</taxon>
        <taxon>Poaceae</taxon>
        <taxon>BOP clade</taxon>
        <taxon>Oryzoideae</taxon>
        <taxon>Oryzeae</taxon>
        <taxon>Oryzinae</taxon>
        <taxon>Oryza</taxon>
    </lineage>
</organism>
<feature type="coiled-coil region" evidence="1">
    <location>
        <begin position="196"/>
        <end position="233"/>
    </location>
</feature>
<dbReference type="HOGENOM" id="CLU_069019_0_0_1"/>
<feature type="compositionally biased region" description="Acidic residues" evidence="2">
    <location>
        <begin position="144"/>
        <end position="162"/>
    </location>
</feature>
<evidence type="ECO:0000256" key="2">
    <source>
        <dbReference type="SAM" id="MobiDB-lite"/>
    </source>
</evidence>
<reference evidence="3" key="1">
    <citation type="journal article" date="2009" name="Rice">
        <title>De Novo Next Generation Sequencing of Plant Genomes.</title>
        <authorList>
            <person name="Rounsley S."/>
            <person name="Marri P.R."/>
            <person name="Yu Y."/>
            <person name="He R."/>
            <person name="Sisneros N."/>
            <person name="Goicoechea J.L."/>
            <person name="Lee S.J."/>
            <person name="Angelova A."/>
            <person name="Kudrna D."/>
            <person name="Luo M."/>
            <person name="Affourtit J."/>
            <person name="Desany B."/>
            <person name="Knight J."/>
            <person name="Niazi F."/>
            <person name="Egholm M."/>
            <person name="Wing R.A."/>
        </authorList>
    </citation>
    <scope>NUCLEOTIDE SEQUENCE [LARGE SCALE GENOMIC DNA]</scope>
    <source>
        <strain evidence="3">cv. IRGC 105608</strain>
    </source>
</reference>
<feature type="region of interest" description="Disordered" evidence="2">
    <location>
        <begin position="278"/>
        <end position="384"/>
    </location>
</feature>
<keyword evidence="4" id="KW-1185">Reference proteome</keyword>
<feature type="region of interest" description="Disordered" evidence="2">
    <location>
        <begin position="84"/>
        <end position="195"/>
    </location>
</feature>
<feature type="compositionally biased region" description="Low complexity" evidence="2">
    <location>
        <begin position="360"/>
        <end position="373"/>
    </location>
</feature>
<dbReference type="eggNOG" id="ENOG502QWD3">
    <property type="taxonomic scope" value="Eukaryota"/>
</dbReference>
<dbReference type="EnsemblPlants" id="OBART05G07630.1">
    <property type="protein sequence ID" value="OBART05G07630.1"/>
    <property type="gene ID" value="OBART05G07630"/>
</dbReference>
<protein>
    <submittedName>
        <fullName evidence="3">Uncharacterized protein</fullName>
    </submittedName>
</protein>
<keyword evidence="1" id="KW-0175">Coiled coil</keyword>
<accession>A0A0D3G4M5</accession>